<comment type="caution">
    <text evidence="1">The sequence shown here is derived from an EMBL/GenBank/DDBJ whole genome shotgun (WGS) entry which is preliminary data.</text>
</comment>
<keyword evidence="2" id="KW-1185">Reference proteome</keyword>
<accession>A0AB36FZ50</accession>
<name>A0AB36FZ50_ALTMA</name>
<dbReference type="AlphaFoldDB" id="A0AB36FZ50"/>
<reference evidence="1 2" key="1">
    <citation type="submission" date="2016-09" db="EMBL/GenBank/DDBJ databases">
        <title>Draft Genome Sequence of four Alteromonas macleodii strains isolated from copper coupons and grown long-term at elevated copper levels.</title>
        <authorList>
            <person name="Cusick K."/>
            <person name="Dale J."/>
            <person name="Little B."/>
            <person name="Biffinger J."/>
        </authorList>
    </citation>
    <scope>NUCLEOTIDE SEQUENCE [LARGE SCALE GENOMIC DNA]</scope>
    <source>
        <strain evidence="1 2">KCP01</strain>
    </source>
</reference>
<sequence length="293" mass="34292">MKNDLSWFDFSNYAAMESLDREQLNYELIMRRLLIEEIEAEAELDKLYPKLRNHKREIPSKLKSIIQGAPSFSKSTSFLPQIALENVSDLKDNEHMNLLSDYQYTKHFSPMRDRSAVRLRTTREAVEDYRRLRDFQGDLLFEYGFSKENGDRIDFFLEYSNLSELPARDRNNKLPAGDDIALSLNIKDFTNEELIQSFKALLNEARAFYKCPPPKRDQVHRKDDMKKLFAYRVFALIDAEIWRSLVNPSMTKSQVINHVLSGTEKGYGYANYEKTIKAFISKVLSPNYSLPQK</sequence>
<proteinExistence type="predicted"/>
<evidence type="ECO:0000313" key="1">
    <source>
        <dbReference type="EMBL" id="OES32058.1"/>
    </source>
</evidence>
<dbReference type="RefSeq" id="WP_139125428.1">
    <property type="nucleotide sequence ID" value="NZ_MIPW01000010.1"/>
</dbReference>
<dbReference type="EMBL" id="MIPY01000012">
    <property type="protein sequence ID" value="OES32058.1"/>
    <property type="molecule type" value="Genomic_DNA"/>
</dbReference>
<protein>
    <submittedName>
        <fullName evidence="1">Uncharacterized protein</fullName>
    </submittedName>
</protein>
<dbReference type="Proteomes" id="UP000095392">
    <property type="component" value="Unassembled WGS sequence"/>
</dbReference>
<dbReference type="InterPro" id="IPR045664">
    <property type="entry name" value="DUF6387"/>
</dbReference>
<organism evidence="1 2">
    <name type="scientific">Alteromonas macleodii</name>
    <name type="common">Pseudoalteromonas macleodii</name>
    <dbReference type="NCBI Taxonomy" id="28108"/>
    <lineage>
        <taxon>Bacteria</taxon>
        <taxon>Pseudomonadati</taxon>
        <taxon>Pseudomonadota</taxon>
        <taxon>Gammaproteobacteria</taxon>
        <taxon>Alteromonadales</taxon>
        <taxon>Alteromonadaceae</taxon>
        <taxon>Alteromonas/Salinimonas group</taxon>
        <taxon>Alteromonas</taxon>
    </lineage>
</organism>
<dbReference type="Pfam" id="PF19924">
    <property type="entry name" value="DUF6387"/>
    <property type="match status" value="1"/>
</dbReference>
<evidence type="ECO:0000313" key="2">
    <source>
        <dbReference type="Proteomes" id="UP000095392"/>
    </source>
</evidence>
<gene>
    <name evidence="1" type="ORF">BFV95_2174</name>
</gene>